<keyword evidence="3" id="KW-1185">Reference proteome</keyword>
<gene>
    <name evidence="2" type="ORF">SD70_16915</name>
</gene>
<dbReference type="RefSeq" id="WP_041048706.1">
    <property type="nucleotide sequence ID" value="NZ_JXAK01000029.1"/>
</dbReference>
<accession>A0ABR5AFT5</accession>
<proteinExistence type="predicted"/>
<keyword evidence="1" id="KW-0472">Membrane</keyword>
<keyword evidence="1" id="KW-0812">Transmembrane</keyword>
<sequence>MSFVIILLGVLLSGSLFSLGFMSLVKRQRLLGVVFIVLSVVLFVSMFVFIKEAPPIQSLD</sequence>
<protein>
    <submittedName>
        <fullName evidence="2">Uncharacterized protein</fullName>
    </submittedName>
</protein>
<comment type="caution">
    <text evidence="2">The sequence shown here is derived from an EMBL/GenBank/DDBJ whole genome shotgun (WGS) entry which is preliminary data.</text>
</comment>
<dbReference type="Proteomes" id="UP000031967">
    <property type="component" value="Unassembled WGS sequence"/>
</dbReference>
<evidence type="ECO:0000313" key="2">
    <source>
        <dbReference type="EMBL" id="KIL39909.1"/>
    </source>
</evidence>
<feature type="transmembrane region" description="Helical" evidence="1">
    <location>
        <begin position="30"/>
        <end position="50"/>
    </location>
</feature>
<keyword evidence="1" id="KW-1133">Transmembrane helix</keyword>
<dbReference type="EMBL" id="JXAK01000029">
    <property type="protein sequence ID" value="KIL39909.1"/>
    <property type="molecule type" value="Genomic_DNA"/>
</dbReference>
<evidence type="ECO:0000256" key="1">
    <source>
        <dbReference type="SAM" id="Phobius"/>
    </source>
</evidence>
<evidence type="ECO:0000313" key="3">
    <source>
        <dbReference type="Proteomes" id="UP000031967"/>
    </source>
</evidence>
<organism evidence="2 3">
    <name type="scientific">Gordoniibacillus kamchatkensis</name>
    <dbReference type="NCBI Taxonomy" id="1590651"/>
    <lineage>
        <taxon>Bacteria</taxon>
        <taxon>Bacillati</taxon>
        <taxon>Bacillota</taxon>
        <taxon>Bacilli</taxon>
        <taxon>Bacillales</taxon>
        <taxon>Paenibacillaceae</taxon>
        <taxon>Gordoniibacillus</taxon>
    </lineage>
</organism>
<name>A0ABR5AFT5_9BACL</name>
<feature type="transmembrane region" description="Helical" evidence="1">
    <location>
        <begin position="6"/>
        <end position="25"/>
    </location>
</feature>
<reference evidence="2 3" key="1">
    <citation type="submission" date="2014-12" db="EMBL/GenBank/DDBJ databases">
        <title>Draft genome sequence of Paenibacillus kamchatkensis strain B-2647.</title>
        <authorList>
            <person name="Karlyshev A.V."/>
            <person name="Kudryashova E.B."/>
        </authorList>
    </citation>
    <scope>NUCLEOTIDE SEQUENCE [LARGE SCALE GENOMIC DNA]</scope>
    <source>
        <strain evidence="2 3">VKM B-2647</strain>
    </source>
</reference>